<proteinExistence type="predicted"/>
<dbReference type="PANTHER" id="PTHR43176">
    <property type="entry name" value="3-HYDROXYISOBUTYRYL-COA HYDROLASE-RELATED"/>
    <property type="match status" value="1"/>
</dbReference>
<dbReference type="Proteomes" id="UP000015354">
    <property type="component" value="Unassembled WGS sequence"/>
</dbReference>
<name>S9VQQ2_9TRYP</name>
<evidence type="ECO:0000313" key="5">
    <source>
        <dbReference type="EMBL" id="EPY25540.1"/>
    </source>
</evidence>
<dbReference type="InterPro" id="IPR029045">
    <property type="entry name" value="ClpP/crotonase-like_dom_sf"/>
</dbReference>
<dbReference type="EMBL" id="ATMH01006703">
    <property type="protein sequence ID" value="EPY25540.1"/>
    <property type="molecule type" value="Genomic_DNA"/>
</dbReference>
<evidence type="ECO:0000256" key="1">
    <source>
        <dbReference type="ARBA" id="ARBA00001709"/>
    </source>
</evidence>
<keyword evidence="3" id="KW-0378">Hydrolase</keyword>
<organism evidence="5 6">
    <name type="scientific">Strigomonas culicis</name>
    <dbReference type="NCBI Taxonomy" id="28005"/>
    <lineage>
        <taxon>Eukaryota</taxon>
        <taxon>Discoba</taxon>
        <taxon>Euglenozoa</taxon>
        <taxon>Kinetoplastea</taxon>
        <taxon>Metakinetoplastina</taxon>
        <taxon>Trypanosomatida</taxon>
        <taxon>Trypanosomatidae</taxon>
        <taxon>Strigomonadinae</taxon>
        <taxon>Strigomonas</taxon>
    </lineage>
</organism>
<protein>
    <recommendedName>
        <fullName evidence="2">3-hydroxyisobutyryl-CoA hydrolase</fullName>
        <ecNumber evidence="2">3.1.2.4</ecNumber>
    </recommendedName>
</protein>
<dbReference type="GO" id="GO:0003860">
    <property type="term" value="F:3-hydroxyisobutyryl-CoA hydrolase activity"/>
    <property type="evidence" value="ECO:0007669"/>
    <property type="project" value="UniProtKB-EC"/>
</dbReference>
<dbReference type="NCBIfam" id="NF004127">
    <property type="entry name" value="PRK05617.1"/>
    <property type="match status" value="1"/>
</dbReference>
<dbReference type="InterPro" id="IPR032259">
    <property type="entry name" value="HIBYL-CoA-H"/>
</dbReference>
<dbReference type="CDD" id="cd06558">
    <property type="entry name" value="crotonase-like"/>
    <property type="match status" value="1"/>
</dbReference>
<accession>S9VQQ2</accession>
<dbReference type="OrthoDB" id="1737613at2759"/>
<evidence type="ECO:0000256" key="3">
    <source>
        <dbReference type="ARBA" id="ARBA00022801"/>
    </source>
</evidence>
<dbReference type="InterPro" id="IPR045004">
    <property type="entry name" value="ECH_dom"/>
</dbReference>
<comment type="catalytic activity">
    <reaction evidence="1">
        <text>3-hydroxy-2-methylpropanoyl-CoA + H2O = 3-hydroxy-2-methylpropanoate + CoA + H(+)</text>
        <dbReference type="Rhea" id="RHEA:20888"/>
        <dbReference type="ChEBI" id="CHEBI:11805"/>
        <dbReference type="ChEBI" id="CHEBI:15377"/>
        <dbReference type="ChEBI" id="CHEBI:15378"/>
        <dbReference type="ChEBI" id="CHEBI:57287"/>
        <dbReference type="ChEBI" id="CHEBI:57340"/>
        <dbReference type="EC" id="3.1.2.4"/>
    </reaction>
</comment>
<dbReference type="Gene3D" id="3.90.226.10">
    <property type="entry name" value="2-enoyl-CoA Hydratase, Chain A, domain 1"/>
    <property type="match status" value="1"/>
</dbReference>
<dbReference type="PANTHER" id="PTHR43176:SF3">
    <property type="entry name" value="3-HYDROXYISOBUTYRYL-COA HYDROLASE, MITOCHONDRIAL"/>
    <property type="match status" value="1"/>
</dbReference>
<comment type="caution">
    <text evidence="5">The sequence shown here is derived from an EMBL/GenBank/DDBJ whole genome shotgun (WGS) entry which is preliminary data.</text>
</comment>
<keyword evidence="6" id="KW-1185">Reference proteome</keyword>
<dbReference type="GO" id="GO:0006574">
    <property type="term" value="P:L-valine catabolic process"/>
    <property type="evidence" value="ECO:0007669"/>
    <property type="project" value="TreeGrafter"/>
</dbReference>
<dbReference type="EC" id="3.1.2.4" evidence="2"/>
<dbReference type="Pfam" id="PF16113">
    <property type="entry name" value="ECH_2"/>
    <property type="match status" value="1"/>
</dbReference>
<dbReference type="AlphaFoldDB" id="S9VQQ2"/>
<dbReference type="SUPFAM" id="SSF52096">
    <property type="entry name" value="ClpP/crotonase"/>
    <property type="match status" value="1"/>
</dbReference>
<reference evidence="5 6" key="1">
    <citation type="journal article" date="2013" name="PLoS ONE">
        <title>Predicting the Proteins of Angomonas deanei, Strigomonas culicis and Their Respective Endosymbionts Reveals New Aspects of the Trypanosomatidae Family.</title>
        <authorList>
            <person name="Motta M.C."/>
            <person name="Martins A.C."/>
            <person name="de Souza S.S."/>
            <person name="Catta-Preta C.M."/>
            <person name="Silva R."/>
            <person name="Klein C.C."/>
            <person name="de Almeida L.G."/>
            <person name="de Lima Cunha O."/>
            <person name="Ciapina L.P."/>
            <person name="Brocchi M."/>
            <person name="Colabardini A.C."/>
            <person name="de Araujo Lima B."/>
            <person name="Machado C.R."/>
            <person name="de Almeida Soares C.M."/>
            <person name="Probst C.M."/>
            <person name="de Menezes C.B."/>
            <person name="Thompson C.E."/>
            <person name="Bartholomeu D.C."/>
            <person name="Gradia D.F."/>
            <person name="Pavoni D.P."/>
            <person name="Grisard E.C."/>
            <person name="Fantinatti-Garboggini F."/>
            <person name="Marchini F.K."/>
            <person name="Rodrigues-Luiz G.F."/>
            <person name="Wagner G."/>
            <person name="Goldman G.H."/>
            <person name="Fietto J.L."/>
            <person name="Elias M.C."/>
            <person name="Goldman M.H."/>
            <person name="Sagot M.F."/>
            <person name="Pereira M."/>
            <person name="Stoco P.H."/>
            <person name="de Mendonca-Neto R.P."/>
            <person name="Teixeira S.M."/>
            <person name="Maciel T.E."/>
            <person name="de Oliveira Mendes T.A."/>
            <person name="Urmenyi T.P."/>
            <person name="de Souza W."/>
            <person name="Schenkman S."/>
            <person name="de Vasconcelos A.T."/>
        </authorList>
    </citation>
    <scope>NUCLEOTIDE SEQUENCE [LARGE SCALE GENOMIC DNA]</scope>
</reference>
<evidence type="ECO:0000313" key="6">
    <source>
        <dbReference type="Proteomes" id="UP000015354"/>
    </source>
</evidence>
<feature type="domain" description="Enoyl-CoA hydratase/isomerase" evidence="4">
    <location>
        <begin position="22"/>
        <end position="347"/>
    </location>
</feature>
<evidence type="ECO:0000256" key="2">
    <source>
        <dbReference type="ARBA" id="ARBA00011915"/>
    </source>
</evidence>
<evidence type="ECO:0000259" key="4">
    <source>
        <dbReference type="Pfam" id="PF16113"/>
    </source>
</evidence>
<sequence length="365" mass="40804">MLRASLRCLNQKVLYQDFPRARLVILNNVKAHNALNMEMLERLMDLYMRHPAPETSIYVLKGAGNKAFCAGGDVVNLTTDKTYKTAQRFYYEEYQLNYHLMTMKSAQVALWNGYVLGGGVGISLPSRYRVATEKTLFGMPETAIGLIPDVGGTWFLPRLKHAGVGLYMGLTGHKLKGADVMHAGLATHFVPSAKIPELEKALCEIRDASTVGALLDSYNVKDLPPYSLERDLPFFAKTFRKDTTMEAIMEAVTAERAADEIVEEAHRLMSSYSPTSLKLALEAYRRGCDMTDPKDAFALEYMMALRLAKDGDFVEGVRALLVDKDKKPQWSPKTLAEVTPASLETFFKPTFANQVAWDPVKPFPE</sequence>
<gene>
    <name evidence="5" type="ORF">STCU_06703</name>
</gene>